<evidence type="ECO:0000259" key="3">
    <source>
        <dbReference type="PROSITE" id="PS50157"/>
    </source>
</evidence>
<dbReference type="InterPro" id="IPR036236">
    <property type="entry name" value="Znf_C2H2_sf"/>
</dbReference>
<keyword evidence="1" id="KW-0862">Zinc</keyword>
<keyword evidence="1" id="KW-0479">Metal-binding</keyword>
<dbReference type="OrthoDB" id="4359352at2759"/>
<dbReference type="Proteomes" id="UP000191518">
    <property type="component" value="Unassembled WGS sequence"/>
</dbReference>
<dbReference type="STRING" id="29845.A0A1V6RWT4"/>
<dbReference type="GO" id="GO:0008270">
    <property type="term" value="F:zinc ion binding"/>
    <property type="evidence" value="ECO:0007669"/>
    <property type="project" value="UniProtKB-KW"/>
</dbReference>
<feature type="domain" description="C2H2-type" evidence="3">
    <location>
        <begin position="197"/>
        <end position="224"/>
    </location>
</feature>
<keyword evidence="5" id="KW-1185">Reference proteome</keyword>
<dbReference type="Gene3D" id="3.30.160.60">
    <property type="entry name" value="Classic Zinc Finger"/>
    <property type="match status" value="1"/>
</dbReference>
<comment type="caution">
    <text evidence="4">The sequence shown here is derived from an EMBL/GenBank/DDBJ whole genome shotgun (WGS) entry which is preliminary data.</text>
</comment>
<organism evidence="4 5">
    <name type="scientific">Penicillium vulpinum</name>
    <dbReference type="NCBI Taxonomy" id="29845"/>
    <lineage>
        <taxon>Eukaryota</taxon>
        <taxon>Fungi</taxon>
        <taxon>Dikarya</taxon>
        <taxon>Ascomycota</taxon>
        <taxon>Pezizomycotina</taxon>
        <taxon>Eurotiomycetes</taxon>
        <taxon>Eurotiomycetidae</taxon>
        <taxon>Eurotiales</taxon>
        <taxon>Aspergillaceae</taxon>
        <taxon>Penicillium</taxon>
    </lineage>
</organism>
<proteinExistence type="predicted"/>
<evidence type="ECO:0000256" key="1">
    <source>
        <dbReference type="PROSITE-ProRule" id="PRU00042"/>
    </source>
</evidence>
<reference evidence="5" key="1">
    <citation type="journal article" date="2017" name="Nat. Microbiol.">
        <title>Global analysis of biosynthetic gene clusters reveals vast potential of secondary metabolite production in Penicillium species.</title>
        <authorList>
            <person name="Nielsen J.C."/>
            <person name="Grijseels S."/>
            <person name="Prigent S."/>
            <person name="Ji B."/>
            <person name="Dainat J."/>
            <person name="Nielsen K.F."/>
            <person name="Frisvad J.C."/>
            <person name="Workman M."/>
            <person name="Nielsen J."/>
        </authorList>
    </citation>
    <scope>NUCLEOTIDE SEQUENCE [LARGE SCALE GENOMIC DNA]</scope>
    <source>
        <strain evidence="5">IBT 29486</strain>
    </source>
</reference>
<evidence type="ECO:0000256" key="2">
    <source>
        <dbReference type="SAM" id="MobiDB-lite"/>
    </source>
</evidence>
<accession>A0A1V6RWT4</accession>
<dbReference type="EMBL" id="MDYP01000019">
    <property type="protein sequence ID" value="OQE06225.1"/>
    <property type="molecule type" value="Genomic_DNA"/>
</dbReference>
<evidence type="ECO:0000313" key="4">
    <source>
        <dbReference type="EMBL" id="OQE06225.1"/>
    </source>
</evidence>
<keyword evidence="1" id="KW-0863">Zinc-finger</keyword>
<sequence length="224" mass="25285">MAWPSYNIAQRESNPSYGPRWDTSGYEWPQVSPPPPFSIPSAIEPPMFPSHLLYNYHLQHPSMPLYPNFFIPAAPSNLDLYRPNQEVTHYSLLEGNGVANPFHMDSISPEPSATTRGASQSPNCSVQEIHQLKDNGRHSARSGALCRRRGARKPNPGSDGQGAFRCTWKNCRYPGVFSCKGVLRRHIKTQHVTPRSFGCPECDRLFSRKDNMTEHLGRVHFGRV</sequence>
<dbReference type="SUPFAM" id="SSF57667">
    <property type="entry name" value="beta-beta-alpha zinc fingers"/>
    <property type="match status" value="1"/>
</dbReference>
<feature type="compositionally biased region" description="Polar residues" evidence="2">
    <location>
        <begin position="109"/>
        <end position="128"/>
    </location>
</feature>
<gene>
    <name evidence="4" type="ORF">PENVUL_c019G03880</name>
</gene>
<dbReference type="AlphaFoldDB" id="A0A1V6RWT4"/>
<protein>
    <recommendedName>
        <fullName evidence="3">C2H2-type domain-containing protein</fullName>
    </recommendedName>
</protein>
<dbReference type="PROSITE" id="PS00028">
    <property type="entry name" value="ZINC_FINGER_C2H2_1"/>
    <property type="match status" value="1"/>
</dbReference>
<dbReference type="SMART" id="SM00355">
    <property type="entry name" value="ZnF_C2H2"/>
    <property type="match status" value="2"/>
</dbReference>
<evidence type="ECO:0000313" key="5">
    <source>
        <dbReference type="Proteomes" id="UP000191518"/>
    </source>
</evidence>
<dbReference type="PROSITE" id="PS50157">
    <property type="entry name" value="ZINC_FINGER_C2H2_2"/>
    <property type="match status" value="1"/>
</dbReference>
<name>A0A1V6RWT4_9EURO</name>
<feature type="region of interest" description="Disordered" evidence="2">
    <location>
        <begin position="101"/>
        <end position="160"/>
    </location>
</feature>
<dbReference type="InterPro" id="IPR013087">
    <property type="entry name" value="Znf_C2H2_type"/>
</dbReference>